<evidence type="ECO:0000313" key="8">
    <source>
        <dbReference type="Proteomes" id="UP001153199"/>
    </source>
</evidence>
<protein>
    <submittedName>
        <fullName evidence="7">TM2 domain-containing protein</fullName>
    </submittedName>
</protein>
<dbReference type="RefSeq" id="WP_279359702.1">
    <property type="nucleotide sequence ID" value="NZ_JAMWDY010000003.1"/>
</dbReference>
<reference evidence="7" key="1">
    <citation type="submission" date="2022-06" db="EMBL/GenBank/DDBJ databases">
        <title>Lactococcus from bovine mastitis in China.</title>
        <authorList>
            <person name="Lin Y."/>
            <person name="Han B."/>
        </authorList>
    </citation>
    <scope>NUCLEOTIDE SEQUENCE</scope>
    <source>
        <strain evidence="7">Ningxia-I-26</strain>
    </source>
</reference>
<keyword evidence="4 5" id="KW-0472">Membrane</keyword>
<organism evidence="7 8">
    <name type="scientific">Lactococcus formosensis</name>
    <dbReference type="NCBI Taxonomy" id="1281486"/>
    <lineage>
        <taxon>Bacteria</taxon>
        <taxon>Bacillati</taxon>
        <taxon>Bacillota</taxon>
        <taxon>Bacilli</taxon>
        <taxon>Lactobacillales</taxon>
        <taxon>Streptococcaceae</taxon>
        <taxon>Lactococcus</taxon>
    </lineage>
</organism>
<accession>A0A9X4NWL8</accession>
<name>A0A9X4NWL8_9LACT</name>
<dbReference type="Pfam" id="PF05154">
    <property type="entry name" value="TM2"/>
    <property type="match status" value="1"/>
</dbReference>
<evidence type="ECO:0000256" key="2">
    <source>
        <dbReference type="ARBA" id="ARBA00022692"/>
    </source>
</evidence>
<keyword evidence="8" id="KW-1185">Reference proteome</keyword>
<keyword evidence="2 5" id="KW-0812">Transmembrane</keyword>
<evidence type="ECO:0000256" key="3">
    <source>
        <dbReference type="ARBA" id="ARBA00022989"/>
    </source>
</evidence>
<evidence type="ECO:0000259" key="6">
    <source>
        <dbReference type="Pfam" id="PF05154"/>
    </source>
</evidence>
<keyword evidence="3 5" id="KW-1133">Transmembrane helix</keyword>
<evidence type="ECO:0000313" key="7">
    <source>
        <dbReference type="EMBL" id="MDG6144979.1"/>
    </source>
</evidence>
<evidence type="ECO:0000256" key="4">
    <source>
        <dbReference type="ARBA" id="ARBA00023136"/>
    </source>
</evidence>
<evidence type="ECO:0000256" key="1">
    <source>
        <dbReference type="ARBA" id="ARBA00004141"/>
    </source>
</evidence>
<comment type="caution">
    <text evidence="7">The sequence shown here is derived from an EMBL/GenBank/DDBJ whole genome shotgun (WGS) entry which is preliminary data.</text>
</comment>
<dbReference type="InterPro" id="IPR007829">
    <property type="entry name" value="TM2"/>
</dbReference>
<dbReference type="EMBL" id="JAMWFV010000004">
    <property type="protein sequence ID" value="MDG6144979.1"/>
    <property type="molecule type" value="Genomic_DNA"/>
</dbReference>
<proteinExistence type="predicted"/>
<dbReference type="GO" id="GO:0016020">
    <property type="term" value="C:membrane"/>
    <property type="evidence" value="ECO:0007669"/>
    <property type="project" value="UniProtKB-SubCell"/>
</dbReference>
<feature type="domain" description="TM2" evidence="6">
    <location>
        <begin position="44"/>
        <end position="91"/>
    </location>
</feature>
<dbReference type="AlphaFoldDB" id="A0A9X4NWL8"/>
<comment type="subcellular location">
    <subcellularLocation>
        <location evidence="1">Membrane</location>
        <topology evidence="1">Multi-pass membrane protein</topology>
    </subcellularLocation>
</comment>
<evidence type="ECO:0000256" key="5">
    <source>
        <dbReference type="SAM" id="Phobius"/>
    </source>
</evidence>
<sequence length="116" mass="13616">MKKVRDKKWEQIISQASLLKNEIRARITLKGQGETFMNEKKINKHIFVWIGNFLVGHFGVDRFMRGQIGMGIFKLLCNWMTFGIWSLTDWIISLVKAYSTYSDTDDITFIDGKYSR</sequence>
<gene>
    <name evidence="7" type="ORF">NF717_04830</name>
</gene>
<feature type="transmembrane region" description="Helical" evidence="5">
    <location>
        <begin position="72"/>
        <end position="92"/>
    </location>
</feature>
<dbReference type="Proteomes" id="UP001153199">
    <property type="component" value="Unassembled WGS sequence"/>
</dbReference>